<reference evidence="1 2" key="1">
    <citation type="submission" date="2015-11" db="EMBL/GenBank/DDBJ databases">
        <title>Genomic analysis of 38 Legionella species identifies large and diverse effector repertoires.</title>
        <authorList>
            <person name="Burstein D."/>
            <person name="Amaro F."/>
            <person name="Zusman T."/>
            <person name="Lifshitz Z."/>
            <person name="Cohen O."/>
            <person name="Gilbert J.A."/>
            <person name="Pupko T."/>
            <person name="Shuman H.A."/>
            <person name="Segal G."/>
        </authorList>
    </citation>
    <scope>NUCLEOTIDE SEQUENCE [LARGE SCALE GENOMIC DNA]</scope>
    <source>
        <strain evidence="1 2">ATCC 43878</strain>
    </source>
</reference>
<keyword evidence="2" id="KW-1185">Reference proteome</keyword>
<organism evidence="1 2">
    <name type="scientific">Legionella brunensis</name>
    <dbReference type="NCBI Taxonomy" id="29422"/>
    <lineage>
        <taxon>Bacteria</taxon>
        <taxon>Pseudomonadati</taxon>
        <taxon>Pseudomonadota</taxon>
        <taxon>Gammaproteobacteria</taxon>
        <taxon>Legionellales</taxon>
        <taxon>Legionellaceae</taxon>
        <taxon>Legionella</taxon>
    </lineage>
</organism>
<evidence type="ECO:0000313" key="1">
    <source>
        <dbReference type="EMBL" id="KTC81629.1"/>
    </source>
</evidence>
<accession>A0A0W0SEV0</accession>
<dbReference type="PATRIC" id="fig|29422.6.peg.2292"/>
<dbReference type="EMBL" id="LNXV01000029">
    <property type="protein sequence ID" value="KTC81629.1"/>
    <property type="molecule type" value="Genomic_DNA"/>
</dbReference>
<gene>
    <name evidence="1" type="ORF">Lbru_2149</name>
</gene>
<protein>
    <submittedName>
        <fullName evidence="1">Uncharacterized protein</fullName>
    </submittedName>
</protein>
<dbReference type="Proteomes" id="UP000054742">
    <property type="component" value="Unassembled WGS sequence"/>
</dbReference>
<dbReference type="AlphaFoldDB" id="A0A0W0SEV0"/>
<proteinExistence type="predicted"/>
<dbReference type="STRING" id="29422.Lbru_2149"/>
<sequence>MESIALVFHKNFFLDQILLLKVGIKILDPAVICCGRWFWLSQVDYCNDYQSSLRKRLRGLGRILNGKQSTGF</sequence>
<evidence type="ECO:0000313" key="2">
    <source>
        <dbReference type="Proteomes" id="UP000054742"/>
    </source>
</evidence>
<name>A0A0W0SEV0_9GAMM</name>
<comment type="caution">
    <text evidence="1">The sequence shown here is derived from an EMBL/GenBank/DDBJ whole genome shotgun (WGS) entry which is preliminary data.</text>
</comment>